<organism evidence="1 2">
    <name type="scientific">Coniophora puteana (strain RWD-64-598)</name>
    <name type="common">Brown rot fungus</name>
    <dbReference type="NCBI Taxonomy" id="741705"/>
    <lineage>
        <taxon>Eukaryota</taxon>
        <taxon>Fungi</taxon>
        <taxon>Dikarya</taxon>
        <taxon>Basidiomycota</taxon>
        <taxon>Agaricomycotina</taxon>
        <taxon>Agaricomycetes</taxon>
        <taxon>Agaricomycetidae</taxon>
        <taxon>Boletales</taxon>
        <taxon>Coniophorineae</taxon>
        <taxon>Coniophoraceae</taxon>
        <taxon>Coniophora</taxon>
    </lineage>
</organism>
<dbReference type="AlphaFoldDB" id="A0A5M3N1P6"/>
<dbReference type="Proteomes" id="UP000053558">
    <property type="component" value="Unassembled WGS sequence"/>
</dbReference>
<dbReference type="KEGG" id="cput:CONPUDRAFT_34799"/>
<evidence type="ECO:0000313" key="1">
    <source>
        <dbReference type="EMBL" id="EIW85322.1"/>
    </source>
</evidence>
<dbReference type="OrthoDB" id="3229437at2759"/>
<proteinExistence type="predicted"/>
<gene>
    <name evidence="1" type="ORF">CONPUDRAFT_34799</name>
</gene>
<protein>
    <submittedName>
        <fullName evidence="1">Uncharacterized protein</fullName>
    </submittedName>
</protein>
<dbReference type="EMBL" id="JH711574">
    <property type="protein sequence ID" value="EIW85322.1"/>
    <property type="molecule type" value="Genomic_DNA"/>
</dbReference>
<reference evidence="2" key="1">
    <citation type="journal article" date="2012" name="Science">
        <title>The Paleozoic origin of enzymatic lignin decomposition reconstructed from 31 fungal genomes.</title>
        <authorList>
            <person name="Floudas D."/>
            <person name="Binder M."/>
            <person name="Riley R."/>
            <person name="Barry K."/>
            <person name="Blanchette R.A."/>
            <person name="Henrissat B."/>
            <person name="Martinez A.T."/>
            <person name="Otillar R."/>
            <person name="Spatafora J.W."/>
            <person name="Yadav J.S."/>
            <person name="Aerts A."/>
            <person name="Benoit I."/>
            <person name="Boyd A."/>
            <person name="Carlson A."/>
            <person name="Copeland A."/>
            <person name="Coutinho P.M."/>
            <person name="de Vries R.P."/>
            <person name="Ferreira P."/>
            <person name="Findley K."/>
            <person name="Foster B."/>
            <person name="Gaskell J."/>
            <person name="Glotzer D."/>
            <person name="Gorecki P."/>
            <person name="Heitman J."/>
            <person name="Hesse C."/>
            <person name="Hori C."/>
            <person name="Igarashi K."/>
            <person name="Jurgens J.A."/>
            <person name="Kallen N."/>
            <person name="Kersten P."/>
            <person name="Kohler A."/>
            <person name="Kuees U."/>
            <person name="Kumar T.K.A."/>
            <person name="Kuo A."/>
            <person name="LaButti K."/>
            <person name="Larrondo L.F."/>
            <person name="Lindquist E."/>
            <person name="Ling A."/>
            <person name="Lombard V."/>
            <person name="Lucas S."/>
            <person name="Lundell T."/>
            <person name="Martin R."/>
            <person name="McLaughlin D.J."/>
            <person name="Morgenstern I."/>
            <person name="Morin E."/>
            <person name="Murat C."/>
            <person name="Nagy L.G."/>
            <person name="Nolan M."/>
            <person name="Ohm R.A."/>
            <person name="Patyshakuliyeva A."/>
            <person name="Rokas A."/>
            <person name="Ruiz-Duenas F.J."/>
            <person name="Sabat G."/>
            <person name="Salamov A."/>
            <person name="Samejima M."/>
            <person name="Schmutz J."/>
            <person name="Slot J.C."/>
            <person name="St John F."/>
            <person name="Stenlid J."/>
            <person name="Sun H."/>
            <person name="Sun S."/>
            <person name="Syed K."/>
            <person name="Tsang A."/>
            <person name="Wiebenga A."/>
            <person name="Young D."/>
            <person name="Pisabarro A."/>
            <person name="Eastwood D.C."/>
            <person name="Martin F."/>
            <person name="Cullen D."/>
            <person name="Grigoriev I.V."/>
            <person name="Hibbett D.S."/>
        </authorList>
    </citation>
    <scope>NUCLEOTIDE SEQUENCE [LARGE SCALE GENOMIC DNA]</scope>
    <source>
        <strain evidence="2">RWD-64-598 SS2</strain>
    </source>
</reference>
<accession>A0A5M3N1P6</accession>
<comment type="caution">
    <text evidence="1">The sequence shown here is derived from an EMBL/GenBank/DDBJ whole genome shotgun (WGS) entry which is preliminary data.</text>
</comment>
<dbReference type="OMA" id="PIHEHAQ"/>
<feature type="non-terminal residue" evidence="1">
    <location>
        <position position="89"/>
    </location>
</feature>
<feature type="non-terminal residue" evidence="1">
    <location>
        <position position="1"/>
    </location>
</feature>
<keyword evidence="2" id="KW-1185">Reference proteome</keyword>
<evidence type="ECO:0000313" key="2">
    <source>
        <dbReference type="Proteomes" id="UP000053558"/>
    </source>
</evidence>
<dbReference type="GeneID" id="19206778"/>
<sequence>YGRMMQAHTGHCFSSEYYASFIHSETQSCPCSAQYQSHSHIIEHCPIHEHAQHHLHKPGKDITLTDVLSTKAGLEGFTKFLQKIKTFRK</sequence>
<dbReference type="RefSeq" id="XP_007763971.1">
    <property type="nucleotide sequence ID" value="XM_007765781.1"/>
</dbReference>
<name>A0A5M3N1P6_CONPW</name>